<protein>
    <submittedName>
        <fullName evidence="2">Uncharacterized protein</fullName>
    </submittedName>
</protein>
<organism evidence="1 2">
    <name type="scientific">Romanomermis culicivorax</name>
    <name type="common">Nematode worm</name>
    <dbReference type="NCBI Taxonomy" id="13658"/>
    <lineage>
        <taxon>Eukaryota</taxon>
        <taxon>Metazoa</taxon>
        <taxon>Ecdysozoa</taxon>
        <taxon>Nematoda</taxon>
        <taxon>Enoplea</taxon>
        <taxon>Dorylaimia</taxon>
        <taxon>Mermithida</taxon>
        <taxon>Mermithoidea</taxon>
        <taxon>Mermithidae</taxon>
        <taxon>Romanomermis</taxon>
    </lineage>
</organism>
<sequence>MKQILSRNGHLSILLFGRVLAFRFVPFVLFHHMQRIDEDEFNPDQCSGRSFGKRSLARDQENNFGNFEMIEKSDHQELCIMENKSIE</sequence>
<evidence type="ECO:0000313" key="1">
    <source>
        <dbReference type="Proteomes" id="UP000887565"/>
    </source>
</evidence>
<proteinExistence type="predicted"/>
<dbReference type="AlphaFoldDB" id="A0A915KZV2"/>
<reference evidence="2" key="1">
    <citation type="submission" date="2022-11" db="UniProtKB">
        <authorList>
            <consortium name="WormBaseParasite"/>
        </authorList>
    </citation>
    <scope>IDENTIFICATION</scope>
</reference>
<dbReference type="WBParaSite" id="nRc.2.0.1.t43720-RA">
    <property type="protein sequence ID" value="nRc.2.0.1.t43720-RA"/>
    <property type="gene ID" value="nRc.2.0.1.g43720"/>
</dbReference>
<evidence type="ECO:0000313" key="2">
    <source>
        <dbReference type="WBParaSite" id="nRc.2.0.1.t43720-RA"/>
    </source>
</evidence>
<dbReference type="Proteomes" id="UP000887565">
    <property type="component" value="Unplaced"/>
</dbReference>
<keyword evidence="1" id="KW-1185">Reference proteome</keyword>
<name>A0A915KZV2_ROMCU</name>
<accession>A0A915KZV2</accession>